<evidence type="ECO:0000313" key="3">
    <source>
        <dbReference type="Proteomes" id="UP000076837"/>
    </source>
</evidence>
<dbReference type="AlphaFoldDB" id="A0A162VC10"/>
<comment type="caution">
    <text evidence="2">The sequence shown here is derived from an EMBL/GenBank/DDBJ whole genome shotgun (WGS) entry which is preliminary data.</text>
</comment>
<gene>
    <name evidence="2" type="ORF">ST47_g10455</name>
</gene>
<name>A0A162VC10_DIDRA</name>
<evidence type="ECO:0000256" key="1">
    <source>
        <dbReference type="SAM" id="MobiDB-lite"/>
    </source>
</evidence>
<evidence type="ECO:0000313" key="2">
    <source>
        <dbReference type="EMBL" id="KZM18354.1"/>
    </source>
</evidence>
<sequence>MASYTTTRTSSSSSNSSSSTFSSPTLSPTPTYSSPTPHDPTARRLSLTIQNQHIPCTEREAQLLSLLGFAPSDPKTGLRARCMAGLG</sequence>
<dbReference type="Proteomes" id="UP000076837">
    <property type="component" value="Unassembled WGS sequence"/>
</dbReference>
<protein>
    <submittedName>
        <fullName evidence="2">Uncharacterized protein</fullName>
    </submittedName>
</protein>
<proteinExistence type="predicted"/>
<feature type="region of interest" description="Disordered" evidence="1">
    <location>
        <begin position="1"/>
        <end position="42"/>
    </location>
</feature>
<accession>A0A162VC10</accession>
<feature type="compositionally biased region" description="Low complexity" evidence="1">
    <location>
        <begin position="1"/>
        <end position="36"/>
    </location>
</feature>
<dbReference type="EMBL" id="JYNV01000333">
    <property type="protein sequence ID" value="KZM18354.1"/>
    <property type="molecule type" value="Genomic_DNA"/>
</dbReference>
<organism evidence="2 3">
    <name type="scientific">Didymella rabiei</name>
    <name type="common">Chickpea ascochyta blight fungus</name>
    <name type="synonym">Mycosphaerella rabiei</name>
    <dbReference type="NCBI Taxonomy" id="5454"/>
    <lineage>
        <taxon>Eukaryota</taxon>
        <taxon>Fungi</taxon>
        <taxon>Dikarya</taxon>
        <taxon>Ascomycota</taxon>
        <taxon>Pezizomycotina</taxon>
        <taxon>Dothideomycetes</taxon>
        <taxon>Pleosporomycetidae</taxon>
        <taxon>Pleosporales</taxon>
        <taxon>Pleosporineae</taxon>
        <taxon>Didymellaceae</taxon>
        <taxon>Ascochyta</taxon>
    </lineage>
</organism>
<keyword evidence="3" id="KW-1185">Reference proteome</keyword>
<reference evidence="2 3" key="1">
    <citation type="journal article" date="2016" name="Sci. Rep.">
        <title>Draft genome sequencing and secretome analysis of fungal phytopathogen Ascochyta rabiei provides insight into the necrotrophic effector repertoire.</title>
        <authorList>
            <person name="Verma S."/>
            <person name="Gazara R.K."/>
            <person name="Nizam S."/>
            <person name="Parween S."/>
            <person name="Chattopadhyay D."/>
            <person name="Verma P.K."/>
        </authorList>
    </citation>
    <scope>NUCLEOTIDE SEQUENCE [LARGE SCALE GENOMIC DNA]</scope>
    <source>
        <strain evidence="2 3">ArDII</strain>
    </source>
</reference>